<evidence type="ECO:0000259" key="6">
    <source>
        <dbReference type="Pfam" id="PF00291"/>
    </source>
</evidence>
<feature type="compositionally biased region" description="Low complexity" evidence="5">
    <location>
        <begin position="208"/>
        <end position="222"/>
    </location>
</feature>
<evidence type="ECO:0000313" key="8">
    <source>
        <dbReference type="Proteomes" id="UP000327013"/>
    </source>
</evidence>
<dbReference type="EMBL" id="VIBQ01000012">
    <property type="protein sequence ID" value="KAB8342753.1"/>
    <property type="molecule type" value="Genomic_DNA"/>
</dbReference>
<dbReference type="SUPFAM" id="SSF53686">
    <property type="entry name" value="Tryptophan synthase beta subunit-like PLP-dependent enzymes"/>
    <property type="match status" value="1"/>
</dbReference>
<accession>A0A5N6KU84</accession>
<dbReference type="GO" id="GO:0005524">
    <property type="term" value="F:ATP binding"/>
    <property type="evidence" value="ECO:0007669"/>
    <property type="project" value="TreeGrafter"/>
</dbReference>
<sequence length="416" mass="44021">MADAANRPLTRASVLEAHERIKPYIHLTPVVTSQTLSDLASTLHPATATVPHPSSPRITLFFKCENYQKIGAFKARGAFHALSRLTAGELEAGVITHSSGNHAQALALAARTRGVPAHIVMPRISTPSKIAATRGYGAHVHFSGSTAPEREACVARVRAEEGGPVLVPPYDHPDVLLGQGTMAIEFEQQVKEMLAAERESSIDGFGWRSRQAQRAQRAQRAGGSERGAGSEGLDAVVAPCGGGGMLSGIATALAGTGIAVFGAEPQFEGADDLCRGLKEGKRVESVKTLTIADGLRTPVGKIPWSIISDKSKVRGAYSVTEEEIKAAMRLVFERMKVVVEPSGAVALAVVLFNEDFRQLVEREAGDDGWNIGVIFSGGNTTMEAIAKLYEPSENIGERAEGKVGIDGEKVAENVAG</sequence>
<name>A0A5N6KU84_9ROSI</name>
<keyword evidence="8" id="KW-1185">Reference proteome</keyword>
<comment type="similarity">
    <text evidence="2">Belongs to the serine/threonine dehydratase family.</text>
</comment>
<protein>
    <recommendedName>
        <fullName evidence="6">Tryptophan synthase beta chain-like PALP domain-containing protein</fullName>
    </recommendedName>
</protein>
<dbReference type="GO" id="GO:0030378">
    <property type="term" value="F:serine racemase activity"/>
    <property type="evidence" value="ECO:0007669"/>
    <property type="project" value="TreeGrafter"/>
</dbReference>
<dbReference type="Gene3D" id="3.40.50.1100">
    <property type="match status" value="2"/>
</dbReference>
<comment type="caution">
    <text evidence="7">The sequence shown here is derived from an EMBL/GenBank/DDBJ whole genome shotgun (WGS) entry which is preliminary data.</text>
</comment>
<evidence type="ECO:0000256" key="3">
    <source>
        <dbReference type="ARBA" id="ARBA00022898"/>
    </source>
</evidence>
<dbReference type="Proteomes" id="UP000327013">
    <property type="component" value="Unassembled WGS sequence"/>
</dbReference>
<dbReference type="AlphaFoldDB" id="A0A5N6KU84"/>
<feature type="domain" description="Tryptophan synthase beta chain-like PALP" evidence="6">
    <location>
        <begin position="58"/>
        <end position="191"/>
    </location>
</feature>
<organism evidence="7 8">
    <name type="scientific">Carpinus fangiana</name>
    <dbReference type="NCBI Taxonomy" id="176857"/>
    <lineage>
        <taxon>Eukaryota</taxon>
        <taxon>Viridiplantae</taxon>
        <taxon>Streptophyta</taxon>
        <taxon>Embryophyta</taxon>
        <taxon>Tracheophyta</taxon>
        <taxon>Spermatophyta</taxon>
        <taxon>Magnoliopsida</taxon>
        <taxon>eudicotyledons</taxon>
        <taxon>Gunneridae</taxon>
        <taxon>Pentapetalae</taxon>
        <taxon>rosids</taxon>
        <taxon>fabids</taxon>
        <taxon>Fagales</taxon>
        <taxon>Betulaceae</taxon>
        <taxon>Carpinus</taxon>
    </lineage>
</organism>
<evidence type="ECO:0000256" key="4">
    <source>
        <dbReference type="ARBA" id="ARBA00023239"/>
    </source>
</evidence>
<dbReference type="OrthoDB" id="271064at2759"/>
<dbReference type="Pfam" id="PF00291">
    <property type="entry name" value="PALP"/>
    <property type="match status" value="2"/>
</dbReference>
<reference evidence="7 8" key="1">
    <citation type="submission" date="2019-06" db="EMBL/GenBank/DDBJ databases">
        <title>A chromosomal-level reference genome of Carpinus fangiana (Coryloideae, Betulaceae).</title>
        <authorList>
            <person name="Yang X."/>
            <person name="Wang Z."/>
            <person name="Zhang L."/>
            <person name="Hao G."/>
            <person name="Liu J."/>
            <person name="Yang Y."/>
        </authorList>
    </citation>
    <scope>NUCLEOTIDE SEQUENCE [LARGE SCALE GENOMIC DNA]</scope>
    <source>
        <strain evidence="7">Cfa_2016G</strain>
        <tissue evidence="7">Leaf</tissue>
    </source>
</reference>
<dbReference type="GO" id="GO:0018114">
    <property type="term" value="F:threonine racemase activity"/>
    <property type="evidence" value="ECO:0007669"/>
    <property type="project" value="TreeGrafter"/>
</dbReference>
<dbReference type="CDD" id="cd01562">
    <property type="entry name" value="Thr-dehyd"/>
    <property type="match status" value="1"/>
</dbReference>
<feature type="domain" description="Tryptophan synthase beta chain-like PALP" evidence="6">
    <location>
        <begin position="232"/>
        <end position="358"/>
    </location>
</feature>
<keyword evidence="4" id="KW-0456">Lyase</keyword>
<dbReference type="InterPro" id="IPR001926">
    <property type="entry name" value="TrpB-like_PALP"/>
</dbReference>
<evidence type="ECO:0000313" key="7">
    <source>
        <dbReference type="EMBL" id="KAB8342753.1"/>
    </source>
</evidence>
<evidence type="ECO:0000256" key="2">
    <source>
        <dbReference type="ARBA" id="ARBA00010869"/>
    </source>
</evidence>
<evidence type="ECO:0000256" key="1">
    <source>
        <dbReference type="ARBA" id="ARBA00001933"/>
    </source>
</evidence>
<dbReference type="GO" id="GO:0000287">
    <property type="term" value="F:magnesium ion binding"/>
    <property type="evidence" value="ECO:0007669"/>
    <property type="project" value="TreeGrafter"/>
</dbReference>
<comment type="cofactor">
    <cofactor evidence="1">
        <name>pyridoxal 5'-phosphate</name>
        <dbReference type="ChEBI" id="CHEBI:597326"/>
    </cofactor>
</comment>
<evidence type="ECO:0000256" key="5">
    <source>
        <dbReference type="SAM" id="MobiDB-lite"/>
    </source>
</evidence>
<dbReference type="GO" id="GO:0008721">
    <property type="term" value="F:D-serine ammonia-lyase activity"/>
    <property type="evidence" value="ECO:0007669"/>
    <property type="project" value="TreeGrafter"/>
</dbReference>
<dbReference type="GO" id="GO:0006563">
    <property type="term" value="P:L-serine metabolic process"/>
    <property type="evidence" value="ECO:0007669"/>
    <property type="project" value="UniProtKB-ARBA"/>
</dbReference>
<gene>
    <name evidence="7" type="ORF">FH972_022351</name>
</gene>
<dbReference type="FunFam" id="3.40.50.1100:FF:000005">
    <property type="entry name" value="Threonine dehydratase catabolic"/>
    <property type="match status" value="1"/>
</dbReference>
<dbReference type="GO" id="GO:0003941">
    <property type="term" value="F:L-serine ammonia-lyase activity"/>
    <property type="evidence" value="ECO:0007669"/>
    <property type="project" value="TreeGrafter"/>
</dbReference>
<dbReference type="InterPro" id="IPR036052">
    <property type="entry name" value="TrpB-like_PALP_sf"/>
</dbReference>
<feature type="region of interest" description="Disordered" evidence="5">
    <location>
        <begin position="205"/>
        <end position="231"/>
    </location>
</feature>
<proteinExistence type="inferred from homology"/>
<dbReference type="GO" id="GO:0030170">
    <property type="term" value="F:pyridoxal phosphate binding"/>
    <property type="evidence" value="ECO:0007669"/>
    <property type="project" value="TreeGrafter"/>
</dbReference>
<dbReference type="PANTHER" id="PTHR43050:SF1">
    <property type="entry name" value="SERINE RACEMASE"/>
    <property type="match status" value="1"/>
</dbReference>
<dbReference type="PANTHER" id="PTHR43050">
    <property type="entry name" value="SERINE / THREONINE RACEMASE FAMILY MEMBER"/>
    <property type="match status" value="1"/>
</dbReference>
<keyword evidence="3" id="KW-0663">Pyridoxal phosphate</keyword>